<gene>
    <name evidence="2" type="ORF">ABFO16_01865</name>
</gene>
<proteinExistence type="predicted"/>
<evidence type="ECO:0000313" key="3">
    <source>
        <dbReference type="Proteomes" id="UP001478133"/>
    </source>
</evidence>
<accession>A0ABV1HRN2</accession>
<keyword evidence="1" id="KW-0808">Transferase</keyword>
<name>A0ABV1HRN2_9FIRM</name>
<dbReference type="Gene3D" id="3.40.50.2000">
    <property type="entry name" value="Glycogen Phosphorylase B"/>
    <property type="match status" value="1"/>
</dbReference>
<evidence type="ECO:0000313" key="2">
    <source>
        <dbReference type="EMBL" id="MEQ2564980.1"/>
    </source>
</evidence>
<dbReference type="PANTHER" id="PTHR46401:SF2">
    <property type="entry name" value="GLYCOSYLTRANSFERASE WBBK-RELATED"/>
    <property type="match status" value="1"/>
</dbReference>
<dbReference type="RefSeq" id="WP_367286310.1">
    <property type="nucleotide sequence ID" value="NZ_JBBMEY010000007.1"/>
</dbReference>
<sequence length="388" mass="44650">MSFKSDVKNKIIGYYNRQLDAHESNIVRKALADEDFSIEKNPKPKKTEKIAIVVGSIMQFSGGHTSMLRLGTGLCELGKDITYISFNNQDEDNMQEIAKANLAGVKGKFLKYENADKSGYDIIIATSWQSVYYVRNFSGYKAYFVQDFEPYFFKLNERYLLAKKTYELGLHIISLGKWNLEQIKRNCNVPENEKLDYIDFPYEPKEYSAGERDYSSYSGKKKISFAVYSKEDGKRIPNLLQVMLEKASKVFNEKGYEIEVNFFGFNKSTKLSFGNNLGKLNKEEMKSLYEKSDFGIVASMTNISLVPYEMLAMGLPIVEFKDGSFPFFFPENTAMLVDYNYNSLVEEVIKSVENPNHIAGMMENSHNYLKTLSWKNSCKQFKDIIENI</sequence>
<dbReference type="Proteomes" id="UP001478133">
    <property type="component" value="Unassembled WGS sequence"/>
</dbReference>
<organism evidence="2 3">
    <name type="scientific">Ruminococcoides intestinihominis</name>
    <dbReference type="NCBI Taxonomy" id="3133161"/>
    <lineage>
        <taxon>Bacteria</taxon>
        <taxon>Bacillati</taxon>
        <taxon>Bacillota</taxon>
        <taxon>Clostridia</taxon>
        <taxon>Eubacteriales</taxon>
        <taxon>Oscillospiraceae</taxon>
        <taxon>Ruminococcoides</taxon>
    </lineage>
</organism>
<evidence type="ECO:0000256" key="1">
    <source>
        <dbReference type="ARBA" id="ARBA00022679"/>
    </source>
</evidence>
<protein>
    <submittedName>
        <fullName evidence="2">Glycosyltransferase family 1 protein</fullName>
    </submittedName>
</protein>
<dbReference type="Gene3D" id="3.40.50.11090">
    <property type="match status" value="1"/>
</dbReference>
<dbReference type="SUPFAM" id="SSF53756">
    <property type="entry name" value="UDP-Glycosyltransferase/glycogen phosphorylase"/>
    <property type="match status" value="1"/>
</dbReference>
<comment type="caution">
    <text evidence="2">The sequence shown here is derived from an EMBL/GenBank/DDBJ whole genome shotgun (WGS) entry which is preliminary data.</text>
</comment>
<dbReference type="PANTHER" id="PTHR46401">
    <property type="entry name" value="GLYCOSYLTRANSFERASE WBBK-RELATED"/>
    <property type="match status" value="1"/>
</dbReference>
<reference evidence="2 3" key="1">
    <citation type="submission" date="2024-03" db="EMBL/GenBank/DDBJ databases">
        <title>Human intestinal bacterial collection.</title>
        <authorList>
            <person name="Pauvert C."/>
            <person name="Hitch T.C.A."/>
            <person name="Clavel T."/>
        </authorList>
    </citation>
    <scope>NUCLEOTIDE SEQUENCE [LARGE SCALE GENOMIC DNA]</scope>
    <source>
        <strain evidence="2 3">CLA-AP-H18</strain>
    </source>
</reference>
<dbReference type="EMBL" id="JBBMFI010000003">
    <property type="protein sequence ID" value="MEQ2564980.1"/>
    <property type="molecule type" value="Genomic_DNA"/>
</dbReference>
<keyword evidence="3" id="KW-1185">Reference proteome</keyword>